<dbReference type="SUPFAM" id="SSF52777">
    <property type="entry name" value="CoA-dependent acyltransferases"/>
    <property type="match status" value="2"/>
</dbReference>
<evidence type="ECO:0000313" key="3">
    <source>
        <dbReference type="Proteomes" id="UP000230886"/>
    </source>
</evidence>
<dbReference type="GO" id="GO:0043041">
    <property type="term" value="P:amino acid activation for nonribosomal peptide biosynthetic process"/>
    <property type="evidence" value="ECO:0007669"/>
    <property type="project" value="TreeGrafter"/>
</dbReference>
<dbReference type="GO" id="GO:0005737">
    <property type="term" value="C:cytoplasm"/>
    <property type="evidence" value="ECO:0007669"/>
    <property type="project" value="TreeGrafter"/>
</dbReference>
<accession>A0A2A5JDM5</accession>
<dbReference type="Gene3D" id="3.30.559.30">
    <property type="entry name" value="Nonribosomal peptide synthetase, condensation domain"/>
    <property type="match status" value="1"/>
</dbReference>
<dbReference type="RefSeq" id="WP_099697335.1">
    <property type="nucleotide sequence ID" value="NZ_NOVD01000004.1"/>
</dbReference>
<evidence type="ECO:0000313" key="2">
    <source>
        <dbReference type="EMBL" id="PCK27688.1"/>
    </source>
</evidence>
<gene>
    <name evidence="2" type="ORF">CHR55_09265</name>
</gene>
<dbReference type="Gene3D" id="3.30.559.10">
    <property type="entry name" value="Chloramphenicol acetyltransferase-like domain"/>
    <property type="match status" value="1"/>
</dbReference>
<protein>
    <submittedName>
        <fullName evidence="2">Condensation protein</fullName>
    </submittedName>
</protein>
<evidence type="ECO:0000259" key="1">
    <source>
        <dbReference type="Pfam" id="PF00668"/>
    </source>
</evidence>
<dbReference type="GO" id="GO:0003824">
    <property type="term" value="F:catalytic activity"/>
    <property type="evidence" value="ECO:0007669"/>
    <property type="project" value="InterPro"/>
</dbReference>
<dbReference type="PANTHER" id="PTHR45527">
    <property type="entry name" value="NONRIBOSOMAL PEPTIDE SYNTHETASE"/>
    <property type="match status" value="1"/>
</dbReference>
<feature type="domain" description="Condensation" evidence="1">
    <location>
        <begin position="57"/>
        <end position="451"/>
    </location>
</feature>
<dbReference type="Proteomes" id="UP000230886">
    <property type="component" value="Unassembled WGS sequence"/>
</dbReference>
<dbReference type="PANTHER" id="PTHR45527:SF1">
    <property type="entry name" value="FATTY ACID SYNTHASE"/>
    <property type="match status" value="1"/>
</dbReference>
<dbReference type="Pfam" id="PF00668">
    <property type="entry name" value="Condensation"/>
    <property type="match status" value="1"/>
</dbReference>
<organism evidence="2 3">
    <name type="scientific">Rhodococcus qingshengii</name>
    <dbReference type="NCBI Taxonomy" id="334542"/>
    <lineage>
        <taxon>Bacteria</taxon>
        <taxon>Bacillati</taxon>
        <taxon>Actinomycetota</taxon>
        <taxon>Actinomycetes</taxon>
        <taxon>Mycobacteriales</taxon>
        <taxon>Nocardiaceae</taxon>
        <taxon>Rhodococcus</taxon>
        <taxon>Rhodococcus erythropolis group</taxon>
    </lineage>
</organism>
<dbReference type="GO" id="GO:0031177">
    <property type="term" value="F:phosphopantetheine binding"/>
    <property type="evidence" value="ECO:0007669"/>
    <property type="project" value="TreeGrafter"/>
</dbReference>
<dbReference type="AlphaFoldDB" id="A0A2A5JDM5"/>
<sequence>MEFTELADYAIPAGALVEWLPCATGPWVPDPRPVSYIHEAHLNRSAAGAGDKSWLGTAFEISGPLDVDAFRVALGRWIDRHEVLRSHTVLEPSSGEITRHTVPIGGIDIGVVSHGYDASSQDNFDHLHRLFDDYASPHSWPSYVFATLTPRGGDGPFTVFFAADHSIIDGFSIVLVAHEIAALYREASTGSAANLFPVGSYVDFGAVEREQMADMEAEKAAVEIWRKALGTDGLPQFPLPIGERGTDSQNGLSTWLLDAEQSKAFSSTCAAAGVGYFAGLLGGLAAVGREVAGSDQFEVVTPVHTRSAQEWAGALGWFVGLCPVEFAVGSDCSFGDLATRAAESIASVKPAAAVPLDRIGEHLETPIRPRFVVSYMDVRFVPEAAQWPEWNARALRSKAYTHDVYIWINRTPQGLNLAVRYPGNETANAAVHAYVAALRRTVEEIVAEPDTGTSGSYSSVVFETVS</sequence>
<dbReference type="GO" id="GO:0008610">
    <property type="term" value="P:lipid biosynthetic process"/>
    <property type="evidence" value="ECO:0007669"/>
    <property type="project" value="UniProtKB-ARBA"/>
</dbReference>
<proteinExistence type="predicted"/>
<dbReference type="InterPro" id="IPR001242">
    <property type="entry name" value="Condensation_dom"/>
</dbReference>
<name>A0A2A5JDM5_RHOSG</name>
<dbReference type="GO" id="GO:0044550">
    <property type="term" value="P:secondary metabolite biosynthetic process"/>
    <property type="evidence" value="ECO:0007669"/>
    <property type="project" value="TreeGrafter"/>
</dbReference>
<comment type="caution">
    <text evidence="2">The sequence shown here is derived from an EMBL/GenBank/DDBJ whole genome shotgun (WGS) entry which is preliminary data.</text>
</comment>
<reference evidence="2 3" key="1">
    <citation type="submission" date="2017-07" db="EMBL/GenBank/DDBJ databases">
        <title>Draft sequence of Rhodococcus enclensis 23b-28.</title>
        <authorList>
            <person name="Besaury L."/>
            <person name="Sancelme M."/>
            <person name="Amato P."/>
            <person name="Lallement A."/>
            <person name="Delort A.-M."/>
        </authorList>
    </citation>
    <scope>NUCLEOTIDE SEQUENCE [LARGE SCALE GENOMIC DNA]</scope>
    <source>
        <strain evidence="2 3">23b-28</strain>
    </source>
</reference>
<dbReference type="EMBL" id="NOVD01000004">
    <property type="protein sequence ID" value="PCK27688.1"/>
    <property type="molecule type" value="Genomic_DNA"/>
</dbReference>
<dbReference type="InterPro" id="IPR023213">
    <property type="entry name" value="CAT-like_dom_sf"/>
</dbReference>